<dbReference type="SUPFAM" id="SSF51735">
    <property type="entry name" value="NAD(P)-binding Rossmann-fold domains"/>
    <property type="match status" value="1"/>
</dbReference>
<comment type="similarity">
    <text evidence="1">Belongs to the short-chain dehydrogenases/reductases (SDR) family.</text>
</comment>
<dbReference type="EMBL" id="RKST01000005">
    <property type="protein sequence ID" value="RUM98797.1"/>
    <property type="molecule type" value="Genomic_DNA"/>
</dbReference>
<dbReference type="OrthoDB" id="335726at2"/>
<comment type="caution">
    <text evidence="3">The sequence shown here is derived from an EMBL/GenBank/DDBJ whole genome shotgun (WGS) entry which is preliminary data.</text>
</comment>
<organism evidence="3 4">
    <name type="scientific">Borborobacter arsenicus</name>
    <dbReference type="NCBI Taxonomy" id="1851146"/>
    <lineage>
        <taxon>Bacteria</taxon>
        <taxon>Pseudomonadati</taxon>
        <taxon>Pseudomonadota</taxon>
        <taxon>Alphaproteobacteria</taxon>
        <taxon>Hyphomicrobiales</taxon>
        <taxon>Phyllobacteriaceae</taxon>
        <taxon>Borborobacter</taxon>
    </lineage>
</organism>
<dbReference type="Gene3D" id="3.40.50.720">
    <property type="entry name" value="NAD(P)-binding Rossmann-like Domain"/>
    <property type="match status" value="1"/>
</dbReference>
<proteinExistence type="inferred from homology"/>
<dbReference type="Proteomes" id="UP000281647">
    <property type="component" value="Unassembled WGS sequence"/>
</dbReference>
<evidence type="ECO:0000256" key="2">
    <source>
        <dbReference type="ARBA" id="ARBA00023002"/>
    </source>
</evidence>
<dbReference type="Pfam" id="PF00106">
    <property type="entry name" value="adh_short"/>
    <property type="match status" value="1"/>
</dbReference>
<evidence type="ECO:0000313" key="4">
    <source>
        <dbReference type="Proteomes" id="UP000281647"/>
    </source>
</evidence>
<keyword evidence="2" id="KW-0560">Oxidoreductase</keyword>
<protein>
    <submittedName>
        <fullName evidence="3">SDR family NAD(P)-dependent oxidoreductase</fullName>
    </submittedName>
</protein>
<dbReference type="PRINTS" id="PR00081">
    <property type="entry name" value="GDHRDH"/>
</dbReference>
<dbReference type="InterPro" id="IPR036291">
    <property type="entry name" value="NAD(P)-bd_dom_sf"/>
</dbReference>
<sequence>MAWITGASTGIGRALARELASEGYTVAVTSRDEERLATLVEETAGMRGKIISFPCDVTDQSGMEAMAARIEREAGKIVLCVLNAGSYFPTRGERLDALNILKTFEINLYGVLYGLIPVVDRMRLRGHGHVVLVGSASSYFGWPSAAAYGASKAALNNMAEALKHDFDKMNIRLQIINPGFVDTPLTERNRLTAPAMISATDASKRMVRAFRTGGFETSFPLRFTLLMKLLRVLPFSIRYAFVHKATGWKKKPMAACRRSRIERQM</sequence>
<dbReference type="PANTHER" id="PTHR44196">
    <property type="entry name" value="DEHYDROGENASE/REDUCTASE SDR FAMILY MEMBER 7B"/>
    <property type="match status" value="1"/>
</dbReference>
<dbReference type="GO" id="GO:0016020">
    <property type="term" value="C:membrane"/>
    <property type="evidence" value="ECO:0007669"/>
    <property type="project" value="TreeGrafter"/>
</dbReference>
<accession>A0A432V9F7</accession>
<keyword evidence="4" id="KW-1185">Reference proteome</keyword>
<reference evidence="3 4" key="1">
    <citation type="submission" date="2018-11" db="EMBL/GenBank/DDBJ databases">
        <title>Pseudaminobacter arsenicus sp. nov., an arsenic-resistant bacterium isolated from arsenic-rich aquifers.</title>
        <authorList>
            <person name="Mu Y."/>
        </authorList>
    </citation>
    <scope>NUCLEOTIDE SEQUENCE [LARGE SCALE GENOMIC DNA]</scope>
    <source>
        <strain evidence="3 4">CB3</strain>
    </source>
</reference>
<dbReference type="AlphaFoldDB" id="A0A432V9F7"/>
<name>A0A432V9F7_9HYPH</name>
<evidence type="ECO:0000256" key="1">
    <source>
        <dbReference type="ARBA" id="ARBA00006484"/>
    </source>
</evidence>
<dbReference type="PANTHER" id="PTHR44196:SF1">
    <property type="entry name" value="DEHYDROGENASE_REDUCTASE SDR FAMILY MEMBER 7B"/>
    <property type="match status" value="1"/>
</dbReference>
<dbReference type="GO" id="GO:0016491">
    <property type="term" value="F:oxidoreductase activity"/>
    <property type="evidence" value="ECO:0007669"/>
    <property type="project" value="UniProtKB-KW"/>
</dbReference>
<gene>
    <name evidence="3" type="ORF">EET67_06615</name>
</gene>
<evidence type="ECO:0000313" key="3">
    <source>
        <dbReference type="EMBL" id="RUM98797.1"/>
    </source>
</evidence>
<dbReference type="InterPro" id="IPR002347">
    <property type="entry name" value="SDR_fam"/>
</dbReference>